<sequence>KLLAYGLVRGNSVVDADTQQRQIDGLIESICGCYLGPHTDDNVSLQIIKV</sequence>
<dbReference type="OrthoDB" id="18431at2759"/>
<dbReference type="STRING" id="667725.A0A0L0EZM7"/>
<name>A0A0L0EZM7_9EUKA</name>
<dbReference type="EMBL" id="KQ256009">
    <property type="protein sequence ID" value="KNC69298.1"/>
    <property type="molecule type" value="Genomic_DNA"/>
</dbReference>
<reference evidence="1 2" key="1">
    <citation type="submission" date="2011-02" db="EMBL/GenBank/DDBJ databases">
        <title>The Genome Sequence of Sphaeroforma arctica JP610.</title>
        <authorList>
            <consortium name="The Broad Institute Genome Sequencing Platform"/>
            <person name="Russ C."/>
            <person name="Cuomo C."/>
            <person name="Young S.K."/>
            <person name="Zeng Q."/>
            <person name="Gargeya S."/>
            <person name="Alvarado L."/>
            <person name="Berlin A."/>
            <person name="Chapman S.B."/>
            <person name="Chen Z."/>
            <person name="Freedman E."/>
            <person name="Gellesch M."/>
            <person name="Goldberg J."/>
            <person name="Griggs A."/>
            <person name="Gujja S."/>
            <person name="Heilman E."/>
            <person name="Heiman D."/>
            <person name="Howarth C."/>
            <person name="Mehta T."/>
            <person name="Neiman D."/>
            <person name="Pearson M."/>
            <person name="Roberts A."/>
            <person name="Saif S."/>
            <person name="Shea T."/>
            <person name="Shenoy N."/>
            <person name="Sisk P."/>
            <person name="Stolte C."/>
            <person name="Sykes S."/>
            <person name="White J."/>
            <person name="Yandava C."/>
            <person name="Burger G."/>
            <person name="Gray M.W."/>
            <person name="Holland P.W.H."/>
            <person name="King N."/>
            <person name="Lang F.B.F."/>
            <person name="Roger A.J."/>
            <person name="Ruiz-Trillo I."/>
            <person name="Haas B."/>
            <person name="Nusbaum C."/>
            <person name="Birren B."/>
        </authorList>
    </citation>
    <scope>NUCLEOTIDE SEQUENCE [LARGE SCALE GENOMIC DNA]</scope>
    <source>
        <strain evidence="1 2">JP610</strain>
    </source>
</reference>
<accession>A0A0L0EZM7</accession>
<dbReference type="AlphaFoldDB" id="A0A0L0EZM7"/>
<protein>
    <submittedName>
        <fullName evidence="1">Uncharacterized protein</fullName>
    </submittedName>
</protein>
<gene>
    <name evidence="1" type="ORF">SARC_18193</name>
</gene>
<organism evidence="1 2">
    <name type="scientific">Sphaeroforma arctica JP610</name>
    <dbReference type="NCBI Taxonomy" id="667725"/>
    <lineage>
        <taxon>Eukaryota</taxon>
        <taxon>Ichthyosporea</taxon>
        <taxon>Ichthyophonida</taxon>
        <taxon>Sphaeroforma</taxon>
    </lineage>
</organism>
<feature type="non-terminal residue" evidence="1">
    <location>
        <position position="1"/>
    </location>
</feature>
<dbReference type="GeneID" id="25918697"/>
<evidence type="ECO:0000313" key="2">
    <source>
        <dbReference type="Proteomes" id="UP000054560"/>
    </source>
</evidence>
<proteinExistence type="predicted"/>
<evidence type="ECO:0000313" key="1">
    <source>
        <dbReference type="EMBL" id="KNC69298.1"/>
    </source>
</evidence>
<keyword evidence="2" id="KW-1185">Reference proteome</keyword>
<dbReference type="Proteomes" id="UP000054560">
    <property type="component" value="Unassembled WGS sequence"/>
</dbReference>
<dbReference type="RefSeq" id="XP_014143200.1">
    <property type="nucleotide sequence ID" value="XM_014287725.1"/>
</dbReference>